<dbReference type="EMBL" id="MKHE01000029">
    <property type="protein sequence ID" value="OWK00987.1"/>
    <property type="molecule type" value="Genomic_DNA"/>
</dbReference>
<proteinExistence type="predicted"/>
<feature type="non-terminal residue" evidence="1">
    <location>
        <position position="168"/>
    </location>
</feature>
<organism evidence="1 2">
    <name type="scientific">Cervus elaphus hippelaphus</name>
    <name type="common">European red deer</name>
    <dbReference type="NCBI Taxonomy" id="46360"/>
    <lineage>
        <taxon>Eukaryota</taxon>
        <taxon>Metazoa</taxon>
        <taxon>Chordata</taxon>
        <taxon>Craniata</taxon>
        <taxon>Vertebrata</taxon>
        <taxon>Euteleostomi</taxon>
        <taxon>Mammalia</taxon>
        <taxon>Eutheria</taxon>
        <taxon>Laurasiatheria</taxon>
        <taxon>Artiodactyla</taxon>
        <taxon>Ruminantia</taxon>
        <taxon>Pecora</taxon>
        <taxon>Cervidae</taxon>
        <taxon>Cervinae</taxon>
        <taxon>Cervus</taxon>
    </lineage>
</organism>
<evidence type="ECO:0000313" key="2">
    <source>
        <dbReference type="Proteomes" id="UP000242450"/>
    </source>
</evidence>
<accession>A0A212C4S6</accession>
<dbReference type="Proteomes" id="UP000242450">
    <property type="component" value="Chromosome 29"/>
</dbReference>
<name>A0A212C4S6_CEREH</name>
<protein>
    <submittedName>
        <fullName evidence="1">Uncharacterized protein</fullName>
    </submittedName>
</protein>
<dbReference type="Gene3D" id="3.90.1640.10">
    <property type="entry name" value="inorganic pyrophosphatase (n-terminal core)"/>
    <property type="match status" value="1"/>
</dbReference>
<comment type="caution">
    <text evidence="1">The sequence shown here is derived from an EMBL/GenBank/DDBJ whole genome shotgun (WGS) entry which is preliminary data.</text>
</comment>
<dbReference type="PANTHER" id="PTHR12112:SF49">
    <property type="entry name" value="DHHA2 DOMAIN-CONTAINING PROTEIN"/>
    <property type="match status" value="1"/>
</dbReference>
<dbReference type="AlphaFoldDB" id="A0A212C4S6"/>
<dbReference type="OrthoDB" id="374045at2759"/>
<evidence type="ECO:0000313" key="1">
    <source>
        <dbReference type="EMBL" id="OWK00987.1"/>
    </source>
</evidence>
<gene>
    <name evidence="1" type="ORF">Celaphus_00018384</name>
</gene>
<dbReference type="PANTHER" id="PTHR12112">
    <property type="entry name" value="BNIP - RELATED"/>
    <property type="match status" value="1"/>
</dbReference>
<reference evidence="1 2" key="1">
    <citation type="journal article" date="2018" name="Mol. Genet. Genomics">
        <title>The red deer Cervus elaphus genome CerEla1.0: sequencing, annotating, genes, and chromosomes.</title>
        <authorList>
            <person name="Bana N.A."/>
            <person name="Nyiri A."/>
            <person name="Nagy J."/>
            <person name="Frank K."/>
            <person name="Nagy T."/>
            <person name="Steger V."/>
            <person name="Schiller M."/>
            <person name="Lakatos P."/>
            <person name="Sugar L."/>
            <person name="Horn P."/>
            <person name="Barta E."/>
            <person name="Orosz L."/>
        </authorList>
    </citation>
    <scope>NUCLEOTIDE SEQUENCE [LARGE SCALE GENOMIC DNA]</scope>
    <source>
        <strain evidence="1">Hungarian</strain>
    </source>
</reference>
<dbReference type="GO" id="GO:0005737">
    <property type="term" value="C:cytoplasm"/>
    <property type="evidence" value="ECO:0007669"/>
    <property type="project" value="TreeGrafter"/>
</dbReference>
<sequence>MVLGQQLTKCQVSPPGVLCLPVLNIPRTEFSYFTETRFILEELNISESFHIFRDEINLHQLNDEGKLSLTLVGSNVLASMEKTIPGSILFKWMAMEPKKISEKQEEILSILEEKFPSLPPREDIINILQETQSSAQGLGIEQTMLKNLKELSDGEIKVAISTVNMTLE</sequence>
<keyword evidence="2" id="KW-1185">Reference proteome</keyword>